<evidence type="ECO:0000256" key="1">
    <source>
        <dbReference type="SAM" id="Phobius"/>
    </source>
</evidence>
<sequence>MEFVVGNIMEIVIVILLLVSFFLLLWSNGVLKNRMNINHQEVLGKIQALRNELNIYHDYFIAKEDPNDLTKHGLHEKQGIAKEQERLKDAQLEEISKDSFS</sequence>
<protein>
    <submittedName>
        <fullName evidence="2">Uncharacterized protein</fullName>
    </submittedName>
</protein>
<keyword evidence="1" id="KW-0472">Membrane</keyword>
<dbReference type="AlphaFoldDB" id="A0A383EUP2"/>
<feature type="transmembrane region" description="Helical" evidence="1">
    <location>
        <begin position="6"/>
        <end position="26"/>
    </location>
</feature>
<keyword evidence="1" id="KW-1133">Transmembrane helix</keyword>
<dbReference type="EMBL" id="UINC01228709">
    <property type="protein sequence ID" value="SVE60133.1"/>
    <property type="molecule type" value="Genomic_DNA"/>
</dbReference>
<accession>A0A383EUP2</accession>
<name>A0A383EUP2_9ZZZZ</name>
<gene>
    <name evidence="2" type="ORF">METZ01_LOCUS512987</name>
</gene>
<keyword evidence="1" id="KW-0812">Transmembrane</keyword>
<organism evidence="2">
    <name type="scientific">marine metagenome</name>
    <dbReference type="NCBI Taxonomy" id="408172"/>
    <lineage>
        <taxon>unclassified sequences</taxon>
        <taxon>metagenomes</taxon>
        <taxon>ecological metagenomes</taxon>
    </lineage>
</organism>
<evidence type="ECO:0000313" key="2">
    <source>
        <dbReference type="EMBL" id="SVE60133.1"/>
    </source>
</evidence>
<reference evidence="2" key="1">
    <citation type="submission" date="2018-05" db="EMBL/GenBank/DDBJ databases">
        <authorList>
            <person name="Lanie J.A."/>
            <person name="Ng W.-L."/>
            <person name="Kazmierczak K.M."/>
            <person name="Andrzejewski T.M."/>
            <person name="Davidsen T.M."/>
            <person name="Wayne K.J."/>
            <person name="Tettelin H."/>
            <person name="Glass J.I."/>
            <person name="Rusch D."/>
            <person name="Podicherti R."/>
            <person name="Tsui H.-C.T."/>
            <person name="Winkler M.E."/>
        </authorList>
    </citation>
    <scope>NUCLEOTIDE SEQUENCE</scope>
</reference>
<proteinExistence type="predicted"/>